<dbReference type="Proteomes" id="UP000299102">
    <property type="component" value="Unassembled WGS sequence"/>
</dbReference>
<reference evidence="2 3" key="1">
    <citation type="journal article" date="2019" name="Commun. Biol.">
        <title>The bagworm genome reveals a unique fibroin gene that provides high tensile strength.</title>
        <authorList>
            <person name="Kono N."/>
            <person name="Nakamura H."/>
            <person name="Ohtoshi R."/>
            <person name="Tomita M."/>
            <person name="Numata K."/>
            <person name="Arakawa K."/>
        </authorList>
    </citation>
    <scope>NUCLEOTIDE SEQUENCE [LARGE SCALE GENOMIC DNA]</scope>
</reference>
<evidence type="ECO:0000313" key="2">
    <source>
        <dbReference type="EMBL" id="GBP60148.1"/>
    </source>
</evidence>
<proteinExistence type="predicted"/>
<organism evidence="2 3">
    <name type="scientific">Eumeta variegata</name>
    <name type="common">Bagworm moth</name>
    <name type="synonym">Eumeta japonica</name>
    <dbReference type="NCBI Taxonomy" id="151549"/>
    <lineage>
        <taxon>Eukaryota</taxon>
        <taxon>Metazoa</taxon>
        <taxon>Ecdysozoa</taxon>
        <taxon>Arthropoda</taxon>
        <taxon>Hexapoda</taxon>
        <taxon>Insecta</taxon>
        <taxon>Pterygota</taxon>
        <taxon>Neoptera</taxon>
        <taxon>Endopterygota</taxon>
        <taxon>Lepidoptera</taxon>
        <taxon>Glossata</taxon>
        <taxon>Ditrysia</taxon>
        <taxon>Tineoidea</taxon>
        <taxon>Psychidae</taxon>
        <taxon>Oiketicinae</taxon>
        <taxon>Eumeta</taxon>
    </lineage>
</organism>
<protein>
    <submittedName>
        <fullName evidence="2">Uncharacterized protein</fullName>
    </submittedName>
</protein>
<dbReference type="EMBL" id="BGZK01000780">
    <property type="protein sequence ID" value="GBP60148.1"/>
    <property type="molecule type" value="Genomic_DNA"/>
</dbReference>
<name>A0A4C1X8L2_EUMVA</name>
<comment type="caution">
    <text evidence="2">The sequence shown here is derived from an EMBL/GenBank/DDBJ whole genome shotgun (WGS) entry which is preliminary data.</text>
</comment>
<sequence length="193" mass="21870">MANIVVNTHETYKREVRFYYNLFVTKRLNSPNALARRATWQHRGAPAARSFAFESRTASREVPSANPAQGTRKISTDSRIAPRPPRFRPRAPLGVDVVPRPVPAFDFNPNSDRDYDHPLHRRYFQLYGSSHDAASVCAGVTVTCATSAPTEYNTSVPHVDIFLILYDQVPRMSRRRATVSPRRDERAGAFPRT</sequence>
<keyword evidence="3" id="KW-1185">Reference proteome</keyword>
<feature type="region of interest" description="Disordered" evidence="1">
    <location>
        <begin position="51"/>
        <end position="94"/>
    </location>
</feature>
<evidence type="ECO:0000256" key="1">
    <source>
        <dbReference type="SAM" id="MobiDB-lite"/>
    </source>
</evidence>
<evidence type="ECO:0000313" key="3">
    <source>
        <dbReference type="Proteomes" id="UP000299102"/>
    </source>
</evidence>
<dbReference type="AlphaFoldDB" id="A0A4C1X8L2"/>
<feature type="region of interest" description="Disordered" evidence="1">
    <location>
        <begin position="174"/>
        <end position="193"/>
    </location>
</feature>
<gene>
    <name evidence="2" type="ORF">EVAR_41838_1</name>
</gene>
<accession>A0A4C1X8L2</accession>